<evidence type="ECO:0000256" key="1">
    <source>
        <dbReference type="SAM" id="Phobius"/>
    </source>
</evidence>
<proteinExistence type="predicted"/>
<comment type="caution">
    <text evidence="2">The sequence shown here is derived from an EMBL/GenBank/DDBJ whole genome shotgun (WGS) entry which is preliminary data.</text>
</comment>
<keyword evidence="1" id="KW-0472">Membrane</keyword>
<dbReference type="Proteomes" id="UP001595645">
    <property type="component" value="Unassembled WGS sequence"/>
</dbReference>
<evidence type="ECO:0000313" key="3">
    <source>
        <dbReference type="Proteomes" id="UP001595645"/>
    </source>
</evidence>
<keyword evidence="1" id="KW-1133">Transmembrane helix</keyword>
<protein>
    <recommendedName>
        <fullName evidence="4">DUF2550 family protein</fullName>
    </recommendedName>
</protein>
<accession>A0ABV7P2P6</accession>
<gene>
    <name evidence="2" type="ORF">ACFOSH_28345</name>
</gene>
<keyword evidence="1" id="KW-0812">Transmembrane</keyword>
<sequence length="166" mass="18605">MTAPGWWLLAAIPAAFAAGIAWSAWRRKQGRSAEETAQGAVIRDLWDLARTVPTRTLFRDPDTGHWLGVDRHHTMLEIVVSDLEFTDPAADLVPDAIVTSYHLGSVWRPMPPPIMRMHHPLNDTDTARTWEEAGEMLDFNERTGAMDSTAEELADLHAQLERALRA</sequence>
<keyword evidence="3" id="KW-1185">Reference proteome</keyword>
<feature type="transmembrane region" description="Helical" evidence="1">
    <location>
        <begin position="6"/>
        <end position="25"/>
    </location>
</feature>
<organism evidence="2 3">
    <name type="scientific">Amycolatopsis speibonae</name>
    <dbReference type="NCBI Taxonomy" id="1450224"/>
    <lineage>
        <taxon>Bacteria</taxon>
        <taxon>Bacillati</taxon>
        <taxon>Actinomycetota</taxon>
        <taxon>Actinomycetes</taxon>
        <taxon>Pseudonocardiales</taxon>
        <taxon>Pseudonocardiaceae</taxon>
        <taxon>Amycolatopsis</taxon>
    </lineage>
</organism>
<evidence type="ECO:0000313" key="2">
    <source>
        <dbReference type="EMBL" id="MFC3453365.1"/>
    </source>
</evidence>
<dbReference type="RefSeq" id="WP_378242124.1">
    <property type="nucleotide sequence ID" value="NZ_JBHRWK010000048.1"/>
</dbReference>
<dbReference type="EMBL" id="JBHRWK010000048">
    <property type="protein sequence ID" value="MFC3453365.1"/>
    <property type="molecule type" value="Genomic_DNA"/>
</dbReference>
<name>A0ABV7P2P6_9PSEU</name>
<evidence type="ECO:0008006" key="4">
    <source>
        <dbReference type="Google" id="ProtNLM"/>
    </source>
</evidence>
<reference evidence="3" key="1">
    <citation type="journal article" date="2019" name="Int. J. Syst. Evol. Microbiol.">
        <title>The Global Catalogue of Microorganisms (GCM) 10K type strain sequencing project: providing services to taxonomists for standard genome sequencing and annotation.</title>
        <authorList>
            <consortium name="The Broad Institute Genomics Platform"/>
            <consortium name="The Broad Institute Genome Sequencing Center for Infectious Disease"/>
            <person name="Wu L."/>
            <person name="Ma J."/>
        </authorList>
    </citation>
    <scope>NUCLEOTIDE SEQUENCE [LARGE SCALE GENOMIC DNA]</scope>
    <source>
        <strain evidence="3">CGMCC 4.7676</strain>
    </source>
</reference>